<dbReference type="GO" id="GO:0055085">
    <property type="term" value="P:transmembrane transport"/>
    <property type="evidence" value="ECO:0007669"/>
    <property type="project" value="InterPro"/>
</dbReference>
<comment type="subcellular location">
    <subcellularLocation>
        <location evidence="1 7">Cell membrane</location>
        <topology evidence="1 7">Multi-pass membrane protein</topology>
    </subcellularLocation>
</comment>
<dbReference type="Pfam" id="PF00528">
    <property type="entry name" value="BPD_transp_1"/>
    <property type="match status" value="1"/>
</dbReference>
<proteinExistence type="inferred from homology"/>
<dbReference type="InterPro" id="IPR035906">
    <property type="entry name" value="MetI-like_sf"/>
</dbReference>
<dbReference type="PANTHER" id="PTHR30151">
    <property type="entry name" value="ALKANE SULFONATE ABC TRANSPORTER-RELATED, MEMBRANE SUBUNIT"/>
    <property type="match status" value="1"/>
</dbReference>
<dbReference type="EMBL" id="VFPU01000001">
    <property type="protein sequence ID" value="TQM97794.1"/>
    <property type="molecule type" value="Genomic_DNA"/>
</dbReference>
<dbReference type="Proteomes" id="UP000315133">
    <property type="component" value="Unassembled WGS sequence"/>
</dbReference>
<reference evidence="9 10" key="1">
    <citation type="submission" date="2019-06" db="EMBL/GenBank/DDBJ databases">
        <title>Sequencing the genomes of 1000 actinobacteria strains.</title>
        <authorList>
            <person name="Klenk H.-P."/>
        </authorList>
    </citation>
    <scope>NUCLEOTIDE SEQUENCE [LARGE SCALE GENOMIC DNA]</scope>
    <source>
        <strain evidence="9 10">DSM 12362</strain>
    </source>
</reference>
<evidence type="ECO:0000313" key="10">
    <source>
        <dbReference type="Proteomes" id="UP000315133"/>
    </source>
</evidence>
<evidence type="ECO:0000256" key="7">
    <source>
        <dbReference type="RuleBase" id="RU363032"/>
    </source>
</evidence>
<keyword evidence="5 7" id="KW-1133">Transmembrane helix</keyword>
<feature type="transmembrane region" description="Helical" evidence="7">
    <location>
        <begin position="182"/>
        <end position="207"/>
    </location>
</feature>
<dbReference type="RefSeq" id="WP_141819632.1">
    <property type="nucleotide sequence ID" value="NZ_BAAAIL010000001.1"/>
</dbReference>
<dbReference type="OrthoDB" id="3173654at2"/>
<dbReference type="CDD" id="cd06261">
    <property type="entry name" value="TM_PBP2"/>
    <property type="match status" value="1"/>
</dbReference>
<evidence type="ECO:0000256" key="3">
    <source>
        <dbReference type="ARBA" id="ARBA00022475"/>
    </source>
</evidence>
<keyword evidence="4 7" id="KW-0812">Transmembrane</keyword>
<evidence type="ECO:0000256" key="5">
    <source>
        <dbReference type="ARBA" id="ARBA00022989"/>
    </source>
</evidence>
<gene>
    <name evidence="9" type="ORF">FB476_2719</name>
</gene>
<evidence type="ECO:0000256" key="2">
    <source>
        <dbReference type="ARBA" id="ARBA00022448"/>
    </source>
</evidence>
<feature type="transmembrane region" description="Helical" evidence="7">
    <location>
        <begin position="219"/>
        <end position="239"/>
    </location>
</feature>
<evidence type="ECO:0000256" key="6">
    <source>
        <dbReference type="ARBA" id="ARBA00023136"/>
    </source>
</evidence>
<dbReference type="Gene3D" id="1.10.3720.10">
    <property type="entry name" value="MetI-like"/>
    <property type="match status" value="1"/>
</dbReference>
<evidence type="ECO:0000256" key="1">
    <source>
        <dbReference type="ARBA" id="ARBA00004651"/>
    </source>
</evidence>
<accession>A0A543KRU3</accession>
<evidence type="ECO:0000313" key="9">
    <source>
        <dbReference type="EMBL" id="TQM97794.1"/>
    </source>
</evidence>
<keyword evidence="10" id="KW-1185">Reference proteome</keyword>
<protein>
    <submittedName>
        <fullName evidence="9">ABC-type nitrate/sulfonate/bicarbonate transport system permease component</fullName>
    </submittedName>
</protein>
<dbReference type="InterPro" id="IPR000515">
    <property type="entry name" value="MetI-like"/>
</dbReference>
<dbReference type="AlphaFoldDB" id="A0A543KRU3"/>
<name>A0A543KRU3_9MICO</name>
<keyword evidence="6 7" id="KW-0472">Membrane</keyword>
<dbReference type="GO" id="GO:0005886">
    <property type="term" value="C:plasma membrane"/>
    <property type="evidence" value="ECO:0007669"/>
    <property type="project" value="UniProtKB-SubCell"/>
</dbReference>
<keyword evidence="3" id="KW-1003">Cell membrane</keyword>
<feature type="transmembrane region" description="Helical" evidence="7">
    <location>
        <begin position="7"/>
        <end position="24"/>
    </location>
</feature>
<dbReference type="PANTHER" id="PTHR30151:SF0">
    <property type="entry name" value="ABC TRANSPORTER PERMEASE PROTEIN MJ0413-RELATED"/>
    <property type="match status" value="1"/>
</dbReference>
<dbReference type="SUPFAM" id="SSF161098">
    <property type="entry name" value="MetI-like"/>
    <property type="match status" value="1"/>
</dbReference>
<dbReference type="PROSITE" id="PS50928">
    <property type="entry name" value="ABC_TM1"/>
    <property type="match status" value="1"/>
</dbReference>
<comment type="similarity">
    <text evidence="7">Belongs to the binding-protein-dependent transport system permease family.</text>
</comment>
<keyword evidence="2 7" id="KW-0813">Transport</keyword>
<feature type="domain" description="ABC transmembrane type-1" evidence="8">
    <location>
        <begin position="56"/>
        <end position="240"/>
    </location>
</feature>
<evidence type="ECO:0000256" key="4">
    <source>
        <dbReference type="ARBA" id="ARBA00022692"/>
    </source>
</evidence>
<comment type="caution">
    <text evidence="9">The sequence shown here is derived from an EMBL/GenBank/DDBJ whole genome shotgun (WGS) entry which is preliminary data.</text>
</comment>
<organism evidence="9 10">
    <name type="scientific">Ornithinimicrobium humiphilum</name>
    <dbReference type="NCBI Taxonomy" id="125288"/>
    <lineage>
        <taxon>Bacteria</taxon>
        <taxon>Bacillati</taxon>
        <taxon>Actinomycetota</taxon>
        <taxon>Actinomycetes</taxon>
        <taxon>Micrococcales</taxon>
        <taxon>Ornithinimicrobiaceae</taxon>
        <taxon>Ornithinimicrobium</taxon>
    </lineage>
</organism>
<feature type="transmembrane region" description="Helical" evidence="7">
    <location>
        <begin position="60"/>
        <end position="81"/>
    </location>
</feature>
<evidence type="ECO:0000259" key="8">
    <source>
        <dbReference type="PROSITE" id="PS50928"/>
    </source>
</evidence>
<sequence length="257" mass="28018">MSLLRKAFYAVALPAVLVALWWLLSRDTDSFWVPRPGELVTVFREVWIGDRLVDDVLPSLVRLAVGLAGAIVLGIGLGLAIGSSRVLRRLTEPVLEFFRAIPPPVLVPVLMVLIGVNDTMKVAVIVFGCTWPILLNTIEGVRAVDEVLSDTAKVYGIQGPSRISMLTLPAASPAFITGIRQALSIGLILMVISEMFASSSGLGFTIIQFQRSFAVPEMWSGIALLGLIGVLMAAIFSLVERRVLRWYHGLKEVEHSE</sequence>